<comment type="caution">
    <text evidence="2">The sequence shown here is derived from an EMBL/GenBank/DDBJ whole genome shotgun (WGS) entry which is preliminary data.</text>
</comment>
<dbReference type="SUPFAM" id="SSF54427">
    <property type="entry name" value="NTF2-like"/>
    <property type="match status" value="1"/>
</dbReference>
<feature type="domain" description="SnoaL-like" evidence="1">
    <location>
        <begin position="7"/>
        <end position="136"/>
    </location>
</feature>
<reference evidence="2 3" key="1">
    <citation type="submission" date="2020-11" db="EMBL/GenBank/DDBJ databases">
        <title>The genome sequence of Novosphingobium sp. 1Y9A.</title>
        <authorList>
            <person name="Liu Y."/>
        </authorList>
    </citation>
    <scope>NUCLEOTIDE SEQUENCE [LARGE SCALE GENOMIC DNA]</scope>
    <source>
        <strain evidence="2 3">1Y9A</strain>
    </source>
</reference>
<dbReference type="Gene3D" id="3.10.450.50">
    <property type="match status" value="1"/>
</dbReference>
<dbReference type="Proteomes" id="UP000600799">
    <property type="component" value="Unassembled WGS sequence"/>
</dbReference>
<evidence type="ECO:0000259" key="1">
    <source>
        <dbReference type="Pfam" id="PF13577"/>
    </source>
</evidence>
<dbReference type="Pfam" id="PF13577">
    <property type="entry name" value="SnoaL_4"/>
    <property type="match status" value="1"/>
</dbReference>
<organism evidence="2 3">
    <name type="scientific">Novosphingobium jiangmenense</name>
    <dbReference type="NCBI Taxonomy" id="2791981"/>
    <lineage>
        <taxon>Bacteria</taxon>
        <taxon>Pseudomonadati</taxon>
        <taxon>Pseudomonadota</taxon>
        <taxon>Alphaproteobacteria</taxon>
        <taxon>Sphingomonadales</taxon>
        <taxon>Sphingomonadaceae</taxon>
        <taxon>Novosphingobium</taxon>
    </lineage>
</organism>
<sequence>MPFTGPIEDRTAIRELMDTHAHGVMTLDAELWGSIWAEDAYWELPEYPDLGGFSGKAAIVAGWTESMKHYGLDNCSKPMVYFMQPGSIEVEGDTAKAVAYTIEIFDDPASGKRIHATGRYDDELARIDGAWKFTRRSYRTVFAD</sequence>
<accession>A0ABS0HC01</accession>
<dbReference type="EMBL" id="JADQDC010000001">
    <property type="protein sequence ID" value="MBF9149540.1"/>
    <property type="molecule type" value="Genomic_DNA"/>
</dbReference>
<dbReference type="RefSeq" id="WP_196273916.1">
    <property type="nucleotide sequence ID" value="NZ_JADQDC010000001.1"/>
</dbReference>
<evidence type="ECO:0000313" key="2">
    <source>
        <dbReference type="EMBL" id="MBF9149540.1"/>
    </source>
</evidence>
<name>A0ABS0HC01_9SPHN</name>
<evidence type="ECO:0000313" key="3">
    <source>
        <dbReference type="Proteomes" id="UP000600799"/>
    </source>
</evidence>
<proteinExistence type="predicted"/>
<gene>
    <name evidence="2" type="ORF">I2488_00850</name>
</gene>
<dbReference type="InterPro" id="IPR032710">
    <property type="entry name" value="NTF2-like_dom_sf"/>
</dbReference>
<dbReference type="CDD" id="cd00531">
    <property type="entry name" value="NTF2_like"/>
    <property type="match status" value="1"/>
</dbReference>
<keyword evidence="3" id="KW-1185">Reference proteome</keyword>
<dbReference type="InterPro" id="IPR037401">
    <property type="entry name" value="SnoaL-like"/>
</dbReference>
<protein>
    <submittedName>
        <fullName evidence="2">Nuclear transport factor 2 family protein</fullName>
    </submittedName>
</protein>